<dbReference type="PANTHER" id="PTHR14209:SF19">
    <property type="entry name" value="ISOAMYL ACETATE-HYDROLYZING ESTERASE 1 HOMOLOG"/>
    <property type="match status" value="1"/>
</dbReference>
<feature type="compositionally biased region" description="Low complexity" evidence="1">
    <location>
        <begin position="652"/>
        <end position="666"/>
    </location>
</feature>
<gene>
    <name evidence="3" type="ORF">SLS58_007620</name>
</gene>
<feature type="compositionally biased region" description="Polar residues" evidence="1">
    <location>
        <begin position="614"/>
        <end position="627"/>
    </location>
</feature>
<dbReference type="EMBL" id="JAKEKT020000059">
    <property type="protein sequence ID" value="KAL1639722.1"/>
    <property type="molecule type" value="Genomic_DNA"/>
</dbReference>
<feature type="region of interest" description="Disordered" evidence="1">
    <location>
        <begin position="291"/>
        <end position="366"/>
    </location>
</feature>
<dbReference type="SUPFAM" id="SSF52266">
    <property type="entry name" value="SGNH hydrolase"/>
    <property type="match status" value="1"/>
</dbReference>
<feature type="compositionally biased region" description="Polar residues" evidence="1">
    <location>
        <begin position="710"/>
        <end position="733"/>
    </location>
</feature>
<accession>A0ABR3TJM0</accession>
<feature type="compositionally biased region" description="Basic and acidic residues" evidence="1">
    <location>
        <begin position="345"/>
        <end position="356"/>
    </location>
</feature>
<protein>
    <recommendedName>
        <fullName evidence="2">SGNH hydrolase-type esterase domain-containing protein</fullName>
    </recommendedName>
</protein>
<keyword evidence="4" id="KW-1185">Reference proteome</keyword>
<dbReference type="Gene3D" id="3.40.50.1110">
    <property type="entry name" value="SGNH hydrolase"/>
    <property type="match status" value="1"/>
</dbReference>
<evidence type="ECO:0000256" key="1">
    <source>
        <dbReference type="SAM" id="MobiDB-lite"/>
    </source>
</evidence>
<feature type="compositionally biased region" description="Polar residues" evidence="1">
    <location>
        <begin position="764"/>
        <end position="790"/>
    </location>
</feature>
<dbReference type="InterPro" id="IPR036514">
    <property type="entry name" value="SGNH_hydro_sf"/>
</dbReference>
<feature type="compositionally biased region" description="Low complexity" evidence="1">
    <location>
        <begin position="743"/>
        <end position="763"/>
    </location>
</feature>
<sequence>MVSTLERIACASGENDGFGFAAPLQQAYARRLDVVNRGFNGYNTEKALKVLPRFMPSPDEAKTVFFGANDACVEGSSSKQHVSLERYMQNLREICTHACVKAHSPRLIIITPTPVDERRMEPVDIMKGHNGLQRTAEHTRKYANAARKVGEELNLPVLDLWSILMARAGWVAGEPLPGCRSVERNKLIEELMNCMFSVMDPQSVSFTPRDDLWRIHSEMLRVQQTQTDHADRLARLERRQDEDARVKSVWGASSPFPSVLGGTPQQVPLQQPTADAFSSFDDQSTNLLSSLHLDADEEPRRLGTTSRANSVRFDETANQGHWSHAARSSMDLIPRTGSSLGGHPMTERSFSHKSDGRQSSAAASVHSATSGRANSLGLDSTFPVGAPTLEVPRLAPGLFILGSVPAIIRCWLNRNFKHDSLLYAAVCTGSYTSCLDLALITKLGFQSEIRYSEDGVRKIKLELYLPEAIPYPASSRSGSPTPQLPSLTVDFTVVESQASEKESKAIKVFLGSDLLRSHNADILLSSNTLTLFDDDRSKLSVPLVRPEDDHAFKTLQVSSSPWIRPDDQDKYQDTYQEPATSHAAVGERPMPQTLEGLKAVSVSPVPPGSDSDRNVTVPSSDDGTTSQSDRRSLERPAWGPSIRNDAKEPSEGESSGPGLSRSGSSPAIWSNWRRTAERSESMDWAGASKAPSNDTYQRRDTGIKVLKPIRTSSRTPSMSQGPASVTTPTSQSRFFDEGRRRVTSVSSVSTVGADTQQQQQQQQPKRTISTDLSKMSGSTRDGSKPRSTNPIGGASAFSWLKNGQK</sequence>
<dbReference type="CDD" id="cd01838">
    <property type="entry name" value="Isoamyl_acetate_hydrolase_like"/>
    <property type="match status" value="1"/>
</dbReference>
<organism evidence="3 4">
    <name type="scientific">Diplodia intermedia</name>
    <dbReference type="NCBI Taxonomy" id="856260"/>
    <lineage>
        <taxon>Eukaryota</taxon>
        <taxon>Fungi</taxon>
        <taxon>Dikarya</taxon>
        <taxon>Ascomycota</taxon>
        <taxon>Pezizomycotina</taxon>
        <taxon>Dothideomycetes</taxon>
        <taxon>Dothideomycetes incertae sedis</taxon>
        <taxon>Botryosphaeriales</taxon>
        <taxon>Botryosphaeriaceae</taxon>
        <taxon>Diplodia</taxon>
    </lineage>
</organism>
<evidence type="ECO:0000313" key="3">
    <source>
        <dbReference type="EMBL" id="KAL1639722.1"/>
    </source>
</evidence>
<evidence type="ECO:0000313" key="4">
    <source>
        <dbReference type="Proteomes" id="UP001521184"/>
    </source>
</evidence>
<dbReference type="PANTHER" id="PTHR14209">
    <property type="entry name" value="ISOAMYL ACETATE-HYDROLYZING ESTERASE 1"/>
    <property type="match status" value="1"/>
</dbReference>
<reference evidence="3 4" key="1">
    <citation type="journal article" date="2023" name="Plant Dis.">
        <title>First Report of Diplodia intermedia Causing Canker and Dieback Diseases on Apple Trees in Canada.</title>
        <authorList>
            <person name="Ellouze W."/>
            <person name="Ilyukhin E."/>
            <person name="Sulman M."/>
            <person name="Ali S."/>
        </authorList>
    </citation>
    <scope>NUCLEOTIDE SEQUENCE [LARGE SCALE GENOMIC DNA]</scope>
    <source>
        <strain evidence="3 4">M45-28</strain>
    </source>
</reference>
<dbReference type="Pfam" id="PF13472">
    <property type="entry name" value="Lipase_GDSL_2"/>
    <property type="match status" value="1"/>
</dbReference>
<dbReference type="InterPro" id="IPR013830">
    <property type="entry name" value="SGNH_hydro"/>
</dbReference>
<evidence type="ECO:0000259" key="2">
    <source>
        <dbReference type="Pfam" id="PF13472"/>
    </source>
</evidence>
<feature type="domain" description="SGNH hydrolase-type esterase" evidence="2">
    <location>
        <begin position="18"/>
        <end position="171"/>
    </location>
</feature>
<dbReference type="Proteomes" id="UP001521184">
    <property type="component" value="Unassembled WGS sequence"/>
</dbReference>
<name>A0ABR3TJM0_9PEZI</name>
<dbReference type="InterPro" id="IPR045136">
    <property type="entry name" value="Iah1-like"/>
</dbReference>
<comment type="caution">
    <text evidence="3">The sequence shown here is derived from an EMBL/GenBank/DDBJ whole genome shotgun (WGS) entry which is preliminary data.</text>
</comment>
<proteinExistence type="predicted"/>
<feature type="region of interest" description="Disordered" evidence="1">
    <location>
        <begin position="560"/>
        <end position="805"/>
    </location>
</feature>